<dbReference type="Proteomes" id="UP000245535">
    <property type="component" value="Unassembled WGS sequence"/>
</dbReference>
<dbReference type="OrthoDB" id="1493032at2"/>
<reference evidence="1 2" key="1">
    <citation type="submission" date="2018-03" db="EMBL/GenBank/DDBJ databases">
        <title>Genomic Encyclopedia of Archaeal and Bacterial Type Strains, Phase II (KMG-II): from individual species to whole genera.</title>
        <authorList>
            <person name="Goeker M."/>
        </authorList>
    </citation>
    <scope>NUCLEOTIDE SEQUENCE [LARGE SCALE GENOMIC DNA]</scope>
    <source>
        <strain evidence="1 2">DSM 28229</strain>
    </source>
</reference>
<sequence length="173" mass="19900">MELMLDFVQMSLPAALAVYGMFLVVKTMMEKQVASELQKLNASPKEQITELRLQAYERMTLYLERITPNNLIMRLNGSADTVSDFQAVLVNEIRNEYNYNCSQQIYLEEGSWALIKQGTEETIALINQAGKELKSDQSAYELSKKVFEIIIQSEFQIIDQALSELKKEVKKIY</sequence>
<accession>A0A315ZAB0</accession>
<name>A0A315ZAB0_SEDFL</name>
<evidence type="ECO:0000313" key="1">
    <source>
        <dbReference type="EMBL" id="PWJ42212.1"/>
    </source>
</evidence>
<dbReference type="AlphaFoldDB" id="A0A315ZAB0"/>
<dbReference type="Pfam" id="PF25589">
    <property type="entry name" value="DUF7935"/>
    <property type="match status" value="1"/>
</dbReference>
<dbReference type="EMBL" id="QGDO01000003">
    <property type="protein sequence ID" value="PWJ42212.1"/>
    <property type="molecule type" value="Genomic_DNA"/>
</dbReference>
<dbReference type="RefSeq" id="WP_109618969.1">
    <property type="nucleotide sequence ID" value="NZ_QGDO01000003.1"/>
</dbReference>
<organism evidence="1 2">
    <name type="scientific">Sediminitomix flava</name>
    <dbReference type="NCBI Taxonomy" id="379075"/>
    <lineage>
        <taxon>Bacteria</taxon>
        <taxon>Pseudomonadati</taxon>
        <taxon>Bacteroidota</taxon>
        <taxon>Cytophagia</taxon>
        <taxon>Cytophagales</taxon>
        <taxon>Flammeovirgaceae</taxon>
        <taxon>Sediminitomix</taxon>
    </lineage>
</organism>
<comment type="caution">
    <text evidence="1">The sequence shown here is derived from an EMBL/GenBank/DDBJ whole genome shotgun (WGS) entry which is preliminary data.</text>
</comment>
<keyword evidence="2" id="KW-1185">Reference proteome</keyword>
<evidence type="ECO:0000313" key="2">
    <source>
        <dbReference type="Proteomes" id="UP000245535"/>
    </source>
</evidence>
<proteinExistence type="predicted"/>
<protein>
    <submittedName>
        <fullName evidence="1">Uncharacterized protein</fullName>
    </submittedName>
</protein>
<dbReference type="InterPro" id="IPR057695">
    <property type="entry name" value="DUF7935"/>
</dbReference>
<gene>
    <name evidence="1" type="ORF">BC781_103463</name>
</gene>